<dbReference type="AntiFam" id="ANF00057">
    <property type="entry name" value="Translation of E. coli type CRISPR repeat"/>
</dbReference>
<comment type="caution">
    <text evidence="1">The sequence shown here is derived from an EMBL/GenBank/DDBJ whole genome shotgun (WGS) entry which is preliminary data.</text>
</comment>
<dbReference type="Proteomes" id="UP000016662">
    <property type="component" value="Unassembled WGS sequence"/>
</dbReference>
<evidence type="ECO:0000313" key="2">
    <source>
        <dbReference type="Proteomes" id="UP000016662"/>
    </source>
</evidence>
<feature type="non-terminal residue" evidence="1">
    <location>
        <position position="87"/>
    </location>
</feature>
<protein>
    <submittedName>
        <fullName evidence="1">Uncharacterized protein</fullName>
    </submittedName>
</protein>
<gene>
    <name evidence="1" type="ORF">RUMCAL_01196</name>
</gene>
<name>U2KD22_9FIRM</name>
<organism evidence="1 2">
    <name type="scientific">Ruminococcus callidus ATCC 27760</name>
    <dbReference type="NCBI Taxonomy" id="411473"/>
    <lineage>
        <taxon>Bacteria</taxon>
        <taxon>Bacillati</taxon>
        <taxon>Bacillota</taxon>
        <taxon>Clostridia</taxon>
        <taxon>Eubacteriales</taxon>
        <taxon>Oscillospiraceae</taxon>
        <taxon>Ruminococcus</taxon>
    </lineage>
</organism>
<dbReference type="STRING" id="411473.RUMCAL_01196"/>
<keyword evidence="2" id="KW-1185">Reference proteome</keyword>
<dbReference type="AlphaFoldDB" id="U2KD22"/>
<proteinExistence type="predicted"/>
<sequence>MRGKVVLLSYDFVLPGITPAYAGKRKIPQIVASKCRDHPRLCGEKVDSTFSLLIVRGSPPPMRGKVLWYRDFCPAVGITPAYAGKSR</sequence>
<dbReference type="HOGENOM" id="CLU_182355_0_0_9"/>
<accession>U2KD22</accession>
<evidence type="ECO:0000313" key="1">
    <source>
        <dbReference type="EMBL" id="ERJ96436.1"/>
    </source>
</evidence>
<reference evidence="1 2" key="1">
    <citation type="submission" date="2013-07" db="EMBL/GenBank/DDBJ databases">
        <authorList>
            <person name="Weinstock G."/>
            <person name="Sodergren E."/>
            <person name="Wylie T."/>
            <person name="Fulton L."/>
            <person name="Fulton R."/>
            <person name="Fronick C."/>
            <person name="O'Laughlin M."/>
            <person name="Godfrey J."/>
            <person name="Miner T."/>
            <person name="Herter B."/>
            <person name="Appelbaum E."/>
            <person name="Cordes M."/>
            <person name="Lek S."/>
            <person name="Wollam A."/>
            <person name="Pepin K.H."/>
            <person name="Palsikar V.B."/>
            <person name="Mitreva M."/>
            <person name="Wilson R.K."/>
        </authorList>
    </citation>
    <scope>NUCLEOTIDE SEQUENCE [LARGE SCALE GENOMIC DNA]</scope>
    <source>
        <strain evidence="1 2">ATCC 27760</strain>
    </source>
</reference>
<dbReference type="EMBL" id="AWVF01000146">
    <property type="protein sequence ID" value="ERJ96436.1"/>
    <property type="molecule type" value="Genomic_DNA"/>
</dbReference>
<dbReference type="AntiFam" id="ANF00006">
    <property type="entry name" value="Translation of CRISPR region"/>
</dbReference>